<name>A0A0F9NVD2_9ZZZZ</name>
<gene>
    <name evidence="1" type="ORF">LCGC14_1290900</name>
</gene>
<evidence type="ECO:0000313" key="1">
    <source>
        <dbReference type="EMBL" id="KKM85257.1"/>
    </source>
</evidence>
<dbReference type="EMBL" id="LAZR01007440">
    <property type="protein sequence ID" value="KKM85257.1"/>
    <property type="molecule type" value="Genomic_DNA"/>
</dbReference>
<reference evidence="1" key="1">
    <citation type="journal article" date="2015" name="Nature">
        <title>Complex archaea that bridge the gap between prokaryotes and eukaryotes.</title>
        <authorList>
            <person name="Spang A."/>
            <person name="Saw J.H."/>
            <person name="Jorgensen S.L."/>
            <person name="Zaremba-Niedzwiedzka K."/>
            <person name="Martijn J."/>
            <person name="Lind A.E."/>
            <person name="van Eijk R."/>
            <person name="Schleper C."/>
            <person name="Guy L."/>
            <person name="Ettema T.J."/>
        </authorList>
    </citation>
    <scope>NUCLEOTIDE SEQUENCE</scope>
</reference>
<sequence>MADLILTWHIPGVLSETGVAESNTGVEYTLDKDYVPERVILRLKTAAASSGTPCTIDINDDGSSIFDVNPTIGQGLTEVVWDSFASSLIKMKKDSVITLDIDQISSTTYGRDLTVQLDLKED</sequence>
<accession>A0A0F9NVD2</accession>
<proteinExistence type="predicted"/>
<dbReference type="AlphaFoldDB" id="A0A0F9NVD2"/>
<comment type="caution">
    <text evidence="1">The sequence shown here is derived from an EMBL/GenBank/DDBJ whole genome shotgun (WGS) entry which is preliminary data.</text>
</comment>
<organism evidence="1">
    <name type="scientific">marine sediment metagenome</name>
    <dbReference type="NCBI Taxonomy" id="412755"/>
    <lineage>
        <taxon>unclassified sequences</taxon>
        <taxon>metagenomes</taxon>
        <taxon>ecological metagenomes</taxon>
    </lineage>
</organism>
<protein>
    <submittedName>
        <fullName evidence="1">Uncharacterized protein</fullName>
    </submittedName>
</protein>